<proteinExistence type="predicted"/>
<dbReference type="RefSeq" id="WP_190477557.1">
    <property type="nucleotide sequence ID" value="NZ_JACOFT010000001.1"/>
</dbReference>
<protein>
    <submittedName>
        <fullName evidence="2">Uncharacterized protein</fullName>
    </submittedName>
</protein>
<keyword evidence="1" id="KW-0812">Transmembrane</keyword>
<dbReference type="Proteomes" id="UP000637632">
    <property type="component" value="Unassembled WGS sequence"/>
</dbReference>
<sequence length="140" mass="14870">MNVLLKLIALLIALVMTAVLVLAPSVFVSYVLPLVDVWFFAQSEEQQRLILLGVKWVAPAIALLCLLFLLIALALKTIRQKDRNQPESAGFTPLAAATNAANAGIADVVADDIATEAVTEAVTNTTADATTHTAAEKESQ</sequence>
<evidence type="ECO:0000313" key="2">
    <source>
        <dbReference type="EMBL" id="MBC3810672.1"/>
    </source>
</evidence>
<evidence type="ECO:0000256" key="1">
    <source>
        <dbReference type="SAM" id="Phobius"/>
    </source>
</evidence>
<feature type="transmembrane region" description="Helical" evidence="1">
    <location>
        <begin position="7"/>
        <end position="32"/>
    </location>
</feature>
<keyword evidence="1" id="KW-0472">Membrane</keyword>
<gene>
    <name evidence="2" type="ORF">H8K26_04395</name>
</gene>
<organism evidence="2 3">
    <name type="scientific">Undibacterium aquatile</name>
    <dbReference type="NCBI Taxonomy" id="1537398"/>
    <lineage>
        <taxon>Bacteria</taxon>
        <taxon>Pseudomonadati</taxon>
        <taxon>Pseudomonadota</taxon>
        <taxon>Betaproteobacteria</taxon>
        <taxon>Burkholderiales</taxon>
        <taxon>Oxalobacteraceae</taxon>
        <taxon>Undibacterium</taxon>
    </lineage>
</organism>
<name>A0ABR6XD38_9BURK</name>
<comment type="caution">
    <text evidence="2">The sequence shown here is derived from an EMBL/GenBank/DDBJ whole genome shotgun (WGS) entry which is preliminary data.</text>
</comment>
<dbReference type="EMBL" id="JACOFT010000001">
    <property type="protein sequence ID" value="MBC3810672.1"/>
    <property type="molecule type" value="Genomic_DNA"/>
</dbReference>
<keyword evidence="3" id="KW-1185">Reference proteome</keyword>
<keyword evidence="1" id="KW-1133">Transmembrane helix</keyword>
<evidence type="ECO:0000313" key="3">
    <source>
        <dbReference type="Proteomes" id="UP000637632"/>
    </source>
</evidence>
<accession>A0ABR6XD38</accession>
<reference evidence="2 3" key="1">
    <citation type="submission" date="2020-08" db="EMBL/GenBank/DDBJ databases">
        <title>Novel species isolated from subtropical streams in China.</title>
        <authorList>
            <person name="Lu H."/>
        </authorList>
    </citation>
    <scope>NUCLEOTIDE SEQUENCE [LARGE SCALE GENOMIC DNA]</scope>
    <source>
        <strain evidence="2 3">CCTCC AB 2015119</strain>
    </source>
</reference>
<feature type="transmembrane region" description="Helical" evidence="1">
    <location>
        <begin position="52"/>
        <end position="75"/>
    </location>
</feature>